<dbReference type="EMBL" id="LR796421">
    <property type="protein sequence ID" value="CAB4143127.1"/>
    <property type="molecule type" value="Genomic_DNA"/>
</dbReference>
<protein>
    <submittedName>
        <fullName evidence="2">Uncharacterized protein</fullName>
    </submittedName>
</protein>
<organism evidence="2">
    <name type="scientific">uncultured Caudovirales phage</name>
    <dbReference type="NCBI Taxonomy" id="2100421"/>
    <lineage>
        <taxon>Viruses</taxon>
        <taxon>Duplodnaviria</taxon>
        <taxon>Heunggongvirae</taxon>
        <taxon>Uroviricota</taxon>
        <taxon>Caudoviricetes</taxon>
        <taxon>Peduoviridae</taxon>
        <taxon>Maltschvirus</taxon>
        <taxon>Maltschvirus maltsch</taxon>
    </lineage>
</organism>
<evidence type="ECO:0000313" key="2">
    <source>
        <dbReference type="EMBL" id="CAB4143127.1"/>
    </source>
</evidence>
<proteinExistence type="predicted"/>
<gene>
    <name evidence="2" type="ORF">UFOVP450_74</name>
</gene>
<keyword evidence="1" id="KW-0472">Membrane</keyword>
<keyword evidence="1" id="KW-1133">Transmembrane helix</keyword>
<name>A0A6J5MBK1_9CAUD</name>
<keyword evidence="1" id="KW-0812">Transmembrane</keyword>
<feature type="transmembrane region" description="Helical" evidence="1">
    <location>
        <begin position="42"/>
        <end position="59"/>
    </location>
</feature>
<accession>A0A6J5MBK1</accession>
<reference evidence="2" key="1">
    <citation type="submission" date="2020-04" db="EMBL/GenBank/DDBJ databases">
        <authorList>
            <person name="Chiriac C."/>
            <person name="Salcher M."/>
            <person name="Ghai R."/>
            <person name="Kavagutti S V."/>
        </authorList>
    </citation>
    <scope>NUCLEOTIDE SEQUENCE</scope>
</reference>
<evidence type="ECO:0000256" key="1">
    <source>
        <dbReference type="SAM" id="Phobius"/>
    </source>
</evidence>
<sequence length="67" mass="7598">MKKIFAQVAKAPAVIKALMAVQVILIGIGIAELFDPCDFKHGLFMIVINGSFLYLNYFMHKWNTETH</sequence>
<feature type="transmembrane region" description="Helical" evidence="1">
    <location>
        <begin position="12"/>
        <end position="30"/>
    </location>
</feature>